<feature type="chain" id="PRO_5041985194" description="Ecp2 effector protein domain-containing protein" evidence="1">
    <location>
        <begin position="21"/>
        <end position="172"/>
    </location>
</feature>
<evidence type="ECO:0008006" key="4">
    <source>
        <dbReference type="Google" id="ProtNLM"/>
    </source>
</evidence>
<proteinExistence type="predicted"/>
<keyword evidence="1" id="KW-0732">Signal</keyword>
<dbReference type="Proteomes" id="UP001285441">
    <property type="component" value="Unassembled WGS sequence"/>
</dbReference>
<accession>A0AAE0U4B1</accession>
<sequence length="172" mass="18545">MKTTAAIVALTSFLFSTASAAPADQTENLIVDDVESSVRVTLDAFNSLDANNTIPEPAFSAKAAACTWDDGFGTIDCGYWSIVFGDGNIAGHTNVLTIKGSNFEQGFNSPLPYVISIHPGNACRTGVFPIGEYYDNAWINYANQHLDLPSDSRCGPVHQQKKGRRCIIAQRP</sequence>
<keyword evidence="3" id="KW-1185">Reference proteome</keyword>
<dbReference type="EMBL" id="JAULSW010000002">
    <property type="protein sequence ID" value="KAK3390115.1"/>
    <property type="molecule type" value="Genomic_DNA"/>
</dbReference>
<protein>
    <recommendedName>
        <fullName evidence="4">Ecp2 effector protein domain-containing protein</fullName>
    </recommendedName>
</protein>
<dbReference type="AlphaFoldDB" id="A0AAE0U4B1"/>
<reference evidence="2" key="2">
    <citation type="submission" date="2023-06" db="EMBL/GenBank/DDBJ databases">
        <authorList>
            <consortium name="Lawrence Berkeley National Laboratory"/>
            <person name="Haridas S."/>
            <person name="Hensen N."/>
            <person name="Bonometti L."/>
            <person name="Westerberg I."/>
            <person name="Brannstrom I.O."/>
            <person name="Guillou S."/>
            <person name="Cros-Aarteil S."/>
            <person name="Calhoun S."/>
            <person name="Kuo A."/>
            <person name="Mondo S."/>
            <person name="Pangilinan J."/>
            <person name="Riley R."/>
            <person name="LaButti K."/>
            <person name="Andreopoulos B."/>
            <person name="Lipzen A."/>
            <person name="Chen C."/>
            <person name="Yanf M."/>
            <person name="Daum C."/>
            <person name="Ng V."/>
            <person name="Clum A."/>
            <person name="Steindorff A."/>
            <person name="Ohm R."/>
            <person name="Martin F."/>
            <person name="Silar P."/>
            <person name="Natvig D."/>
            <person name="Lalanne C."/>
            <person name="Gautier V."/>
            <person name="Ament-velasquez S.L."/>
            <person name="Kruys A."/>
            <person name="Hutchinson M.I."/>
            <person name="Powell A.J."/>
            <person name="Barry K."/>
            <person name="Miller A.N."/>
            <person name="Grigoriev I.V."/>
            <person name="Debuchy R."/>
            <person name="Gladieux P."/>
            <person name="Thoren M.H."/>
            <person name="Johannesson H."/>
        </authorList>
    </citation>
    <scope>NUCLEOTIDE SEQUENCE</scope>
    <source>
        <strain evidence="2">CBS 232.78</strain>
    </source>
</reference>
<gene>
    <name evidence="2" type="ORF">B0H63DRAFT_507527</name>
</gene>
<feature type="signal peptide" evidence="1">
    <location>
        <begin position="1"/>
        <end position="20"/>
    </location>
</feature>
<organism evidence="2 3">
    <name type="scientific">Podospora didyma</name>
    <dbReference type="NCBI Taxonomy" id="330526"/>
    <lineage>
        <taxon>Eukaryota</taxon>
        <taxon>Fungi</taxon>
        <taxon>Dikarya</taxon>
        <taxon>Ascomycota</taxon>
        <taxon>Pezizomycotina</taxon>
        <taxon>Sordariomycetes</taxon>
        <taxon>Sordariomycetidae</taxon>
        <taxon>Sordariales</taxon>
        <taxon>Podosporaceae</taxon>
        <taxon>Podospora</taxon>
    </lineage>
</organism>
<evidence type="ECO:0000256" key="1">
    <source>
        <dbReference type="SAM" id="SignalP"/>
    </source>
</evidence>
<evidence type="ECO:0000313" key="2">
    <source>
        <dbReference type="EMBL" id="KAK3390115.1"/>
    </source>
</evidence>
<name>A0AAE0U4B1_9PEZI</name>
<evidence type="ECO:0000313" key="3">
    <source>
        <dbReference type="Proteomes" id="UP001285441"/>
    </source>
</evidence>
<comment type="caution">
    <text evidence="2">The sequence shown here is derived from an EMBL/GenBank/DDBJ whole genome shotgun (WGS) entry which is preliminary data.</text>
</comment>
<reference evidence="2" key="1">
    <citation type="journal article" date="2023" name="Mol. Phylogenet. Evol.">
        <title>Genome-scale phylogeny and comparative genomics of the fungal order Sordariales.</title>
        <authorList>
            <person name="Hensen N."/>
            <person name="Bonometti L."/>
            <person name="Westerberg I."/>
            <person name="Brannstrom I.O."/>
            <person name="Guillou S."/>
            <person name="Cros-Aarteil S."/>
            <person name="Calhoun S."/>
            <person name="Haridas S."/>
            <person name="Kuo A."/>
            <person name="Mondo S."/>
            <person name="Pangilinan J."/>
            <person name="Riley R."/>
            <person name="LaButti K."/>
            <person name="Andreopoulos B."/>
            <person name="Lipzen A."/>
            <person name="Chen C."/>
            <person name="Yan M."/>
            <person name="Daum C."/>
            <person name="Ng V."/>
            <person name="Clum A."/>
            <person name="Steindorff A."/>
            <person name="Ohm R.A."/>
            <person name="Martin F."/>
            <person name="Silar P."/>
            <person name="Natvig D.O."/>
            <person name="Lalanne C."/>
            <person name="Gautier V."/>
            <person name="Ament-Velasquez S.L."/>
            <person name="Kruys A."/>
            <person name="Hutchinson M.I."/>
            <person name="Powell A.J."/>
            <person name="Barry K."/>
            <person name="Miller A.N."/>
            <person name="Grigoriev I.V."/>
            <person name="Debuchy R."/>
            <person name="Gladieux P."/>
            <person name="Hiltunen Thoren M."/>
            <person name="Johannesson H."/>
        </authorList>
    </citation>
    <scope>NUCLEOTIDE SEQUENCE</scope>
    <source>
        <strain evidence="2">CBS 232.78</strain>
    </source>
</reference>